<evidence type="ECO:0000256" key="5">
    <source>
        <dbReference type="PROSITE-ProRule" id="PRU10007"/>
    </source>
</evidence>
<dbReference type="SUPFAM" id="SSF53720">
    <property type="entry name" value="ALDH-like"/>
    <property type="match status" value="1"/>
</dbReference>
<feature type="active site" evidence="4 5">
    <location>
        <position position="256"/>
    </location>
</feature>
<dbReference type="Gene3D" id="3.40.309.10">
    <property type="entry name" value="Aldehyde Dehydrogenase, Chain A, domain 2"/>
    <property type="match status" value="1"/>
</dbReference>
<sequence>MTQTASDKAPLAPATSTTGHPDTDRELLSCHDPRTGELLGEYPVHTAADVADAVARAAEAGQWWAALSFAERRQHLDQWRRLLLHRQDELVNLISAETGKPADDARLELVLVIDHLHWAARNAARVLGRRKVPAGLLMANQVATLEYQPLGVVGVIGPWNYPAFTPMGSIAYALAAGNAVVFKPSELTPGVGHFLADTLAQVVGERPVLSVVTGYGETGAALCRSGVAKVAFTGSTATAKRVMAACAESLTPVLVECGGKDALIVDSDADLDAAAQAAVWGGMSNAGQTCVGVERVYVVEAVADRFIELVTARAGRLRPGGEPGADLGPITLPRQVDIIREHVRDALDRGGRAVVGGPESIRPPFVEPVVLVDVPEDAAAVTDETFGPTLTITRVADADEAVRLANASRYGLGGTVFARARGDELARALRAGMVAVNSVISFAAVPSLPFGGVGDSGFGRIHGEDGLREFARAKSITRKRFRVPLQPMTFDRGSRTVRRLMRLIQLRYRR</sequence>
<dbReference type="InterPro" id="IPR016163">
    <property type="entry name" value="Ald_DH_C"/>
</dbReference>
<dbReference type="InterPro" id="IPR016161">
    <property type="entry name" value="Ald_DH/histidinol_DH"/>
</dbReference>
<dbReference type="InterPro" id="IPR016162">
    <property type="entry name" value="Ald_DH_N"/>
</dbReference>
<gene>
    <name evidence="9" type="ORF">LX83_003838</name>
</gene>
<dbReference type="PIRSF" id="PIRSF036492">
    <property type="entry name" value="ALDH"/>
    <property type="match status" value="1"/>
</dbReference>
<evidence type="ECO:0000313" key="10">
    <source>
        <dbReference type="Proteomes" id="UP001206128"/>
    </source>
</evidence>
<dbReference type="GO" id="GO:0006081">
    <property type="term" value="P:aldehyde metabolic process"/>
    <property type="evidence" value="ECO:0007669"/>
    <property type="project" value="InterPro"/>
</dbReference>
<keyword evidence="2 3" id="KW-0560">Oxidoreductase</keyword>
<evidence type="ECO:0000313" key="9">
    <source>
        <dbReference type="EMBL" id="MCP2166966.1"/>
    </source>
</evidence>
<evidence type="ECO:0000256" key="3">
    <source>
        <dbReference type="PIRNR" id="PIRNR036492"/>
    </source>
</evidence>
<feature type="region of interest" description="Disordered" evidence="7">
    <location>
        <begin position="1"/>
        <end position="26"/>
    </location>
</feature>
<dbReference type="InterPro" id="IPR012394">
    <property type="entry name" value="Aldehyde_DH_NAD(P)"/>
</dbReference>
<dbReference type="EMBL" id="JAMTCK010000008">
    <property type="protein sequence ID" value="MCP2166966.1"/>
    <property type="molecule type" value="Genomic_DNA"/>
</dbReference>
<dbReference type="Pfam" id="PF00171">
    <property type="entry name" value="Aldedh"/>
    <property type="match status" value="1"/>
</dbReference>
<dbReference type="InterPro" id="IPR029510">
    <property type="entry name" value="Ald_DH_CS_GLU"/>
</dbReference>
<dbReference type="Gene3D" id="3.40.605.10">
    <property type="entry name" value="Aldehyde Dehydrogenase, Chain A, domain 1"/>
    <property type="match status" value="1"/>
</dbReference>
<comment type="similarity">
    <text evidence="1 3 6">Belongs to the aldehyde dehydrogenase family.</text>
</comment>
<evidence type="ECO:0000256" key="1">
    <source>
        <dbReference type="ARBA" id="ARBA00009986"/>
    </source>
</evidence>
<evidence type="ECO:0000256" key="6">
    <source>
        <dbReference type="RuleBase" id="RU003345"/>
    </source>
</evidence>
<dbReference type="AlphaFoldDB" id="A0AAE3GEY0"/>
<proteinExistence type="inferred from homology"/>
<evidence type="ECO:0000256" key="4">
    <source>
        <dbReference type="PIRSR" id="PIRSR036492-1"/>
    </source>
</evidence>
<evidence type="ECO:0000256" key="2">
    <source>
        <dbReference type="ARBA" id="ARBA00023002"/>
    </source>
</evidence>
<protein>
    <recommendedName>
        <fullName evidence="3">Aldehyde dehydrogenase</fullName>
    </recommendedName>
</protein>
<name>A0AAE3GEY0_9PSEU</name>
<feature type="domain" description="Aldehyde dehydrogenase" evidence="8">
    <location>
        <begin position="25"/>
        <end position="476"/>
    </location>
</feature>
<dbReference type="PROSITE" id="PS00687">
    <property type="entry name" value="ALDEHYDE_DEHYDR_GLU"/>
    <property type="match status" value="1"/>
</dbReference>
<dbReference type="InterPro" id="IPR015590">
    <property type="entry name" value="Aldehyde_DH_dom"/>
</dbReference>
<organism evidence="9 10">
    <name type="scientific">Goodfellowiella coeruleoviolacea</name>
    <dbReference type="NCBI Taxonomy" id="334858"/>
    <lineage>
        <taxon>Bacteria</taxon>
        <taxon>Bacillati</taxon>
        <taxon>Actinomycetota</taxon>
        <taxon>Actinomycetes</taxon>
        <taxon>Pseudonocardiales</taxon>
        <taxon>Pseudonocardiaceae</taxon>
        <taxon>Goodfellowiella</taxon>
    </lineage>
</organism>
<dbReference type="GO" id="GO:0016620">
    <property type="term" value="F:oxidoreductase activity, acting on the aldehyde or oxo group of donors, NAD or NADP as acceptor"/>
    <property type="evidence" value="ECO:0007669"/>
    <property type="project" value="InterPro"/>
</dbReference>
<accession>A0AAE3GEY0</accession>
<feature type="active site" evidence="4">
    <location>
        <position position="290"/>
    </location>
</feature>
<dbReference type="RefSeq" id="WP_253773350.1">
    <property type="nucleotide sequence ID" value="NZ_JAMTCK010000008.1"/>
</dbReference>
<dbReference type="PANTHER" id="PTHR11699">
    <property type="entry name" value="ALDEHYDE DEHYDROGENASE-RELATED"/>
    <property type="match status" value="1"/>
</dbReference>
<evidence type="ECO:0000256" key="7">
    <source>
        <dbReference type="SAM" id="MobiDB-lite"/>
    </source>
</evidence>
<reference evidence="9" key="1">
    <citation type="submission" date="2022-06" db="EMBL/GenBank/DDBJ databases">
        <title>Genomic Encyclopedia of Archaeal and Bacterial Type Strains, Phase II (KMG-II): from individual species to whole genera.</title>
        <authorList>
            <person name="Goeker M."/>
        </authorList>
    </citation>
    <scope>NUCLEOTIDE SEQUENCE</scope>
    <source>
        <strain evidence="9">DSM 43935</strain>
    </source>
</reference>
<keyword evidence="10" id="KW-1185">Reference proteome</keyword>
<dbReference type="CDD" id="cd07099">
    <property type="entry name" value="ALDH_DDALDH"/>
    <property type="match status" value="1"/>
</dbReference>
<comment type="caution">
    <text evidence="9">The sequence shown here is derived from an EMBL/GenBank/DDBJ whole genome shotgun (WGS) entry which is preliminary data.</text>
</comment>
<dbReference type="Proteomes" id="UP001206128">
    <property type="component" value="Unassembled WGS sequence"/>
</dbReference>
<evidence type="ECO:0000259" key="8">
    <source>
        <dbReference type="Pfam" id="PF00171"/>
    </source>
</evidence>